<dbReference type="GO" id="GO:0045436">
    <property type="term" value="F:lycopene beta cyclase activity"/>
    <property type="evidence" value="ECO:0007669"/>
    <property type="project" value="InterPro"/>
</dbReference>
<accession>A0A0J8VM79</accession>
<dbReference type="STRING" id="1121863.GCA_000621185_02299"/>
<dbReference type="Proteomes" id="UP000037315">
    <property type="component" value="Unassembled WGS sequence"/>
</dbReference>
<dbReference type="RefSeq" id="WP_024559005.1">
    <property type="nucleotide sequence ID" value="NZ_LFEJ01000014.1"/>
</dbReference>
<evidence type="ECO:0000313" key="3">
    <source>
        <dbReference type="Proteomes" id="UP000037315"/>
    </source>
</evidence>
<keyword evidence="3" id="KW-1185">Reference proteome</keyword>
<name>A0A0J8VM79_9ENTR</name>
<evidence type="ECO:0000256" key="1">
    <source>
        <dbReference type="ARBA" id="ARBA00006599"/>
    </source>
</evidence>
<dbReference type="PATRIC" id="fig|1656095.3.peg.1160"/>
<dbReference type="OrthoDB" id="5793379at2"/>
<sequence length="388" mass="43796">MKPQWDVILVGAGLANGLIAWRLHQRQPHLKVLLLEAGPQAGGNHTWSFHEQDLTPEQLAWISPLVAHRWQGYDVRFPARERTLPGGYLTITSDHFAHQLRQKLHAALRCNVSVIRVAPDEVALDNGERLTARAVIDGRGPLLDDHIACGYQAFIGQQWRLSAPHGLERPILMDATVDQQQGYRFVYTLPLSPDTLLIEDTYYTDHPEINQAQARANIHAYAAAQGWRLESLQREERGCLPITLAGNPRAFWRSKAGQPCSGLRAGLFHATTGYSLPQSAQLADLLAWQTDFSHPSLYALIASHAQKQWRRQRFFRLLNRMLFLAGRPEQRWRVMARFYGLSDGLIARFYAGRLTPADMARLLSGKPPVPVGEAMLAILKQPLRQRGR</sequence>
<dbReference type="InterPro" id="IPR036188">
    <property type="entry name" value="FAD/NAD-bd_sf"/>
</dbReference>
<comment type="similarity">
    <text evidence="1">Belongs to the lycopene cyclase family.</text>
</comment>
<dbReference type="Gene3D" id="3.50.50.60">
    <property type="entry name" value="FAD/NAD(P)-binding domain"/>
    <property type="match status" value="1"/>
</dbReference>
<reference evidence="2 3" key="1">
    <citation type="submission" date="2015-06" db="EMBL/GenBank/DDBJ databases">
        <title>Genome sequencing of Cronobacter sp. strain DJ34 isolated from petroleum contaminated sludge of Duliajan Oil Fields, Assam, India.</title>
        <authorList>
            <person name="Pal S."/>
            <person name="Banerjee T.D."/>
            <person name="Roy A."/>
            <person name="Sar P."/>
            <person name="Kazy S.K."/>
        </authorList>
    </citation>
    <scope>NUCLEOTIDE SEQUENCE [LARGE SCALE GENOMIC DNA]</scope>
    <source>
        <strain evidence="2 3">DJ34</strain>
    </source>
</reference>
<dbReference type="NCBIfam" id="TIGR01790">
    <property type="entry name" value="carotene-cycl"/>
    <property type="match status" value="1"/>
</dbReference>
<comment type="caution">
    <text evidence="2">The sequence shown here is derived from an EMBL/GenBank/DDBJ whole genome shotgun (WGS) entry which is preliminary data.</text>
</comment>
<protein>
    <submittedName>
        <fullName evidence="2">Lycopene cyclase</fullName>
    </submittedName>
</protein>
<dbReference type="Pfam" id="PF05834">
    <property type="entry name" value="Lycopene_cycl"/>
    <property type="match status" value="1"/>
</dbReference>
<dbReference type="SUPFAM" id="SSF51905">
    <property type="entry name" value="FAD/NAD(P)-binding domain"/>
    <property type="match status" value="1"/>
</dbReference>
<evidence type="ECO:0000313" key="2">
    <source>
        <dbReference type="EMBL" id="KMV34608.1"/>
    </source>
</evidence>
<dbReference type="GO" id="GO:0016705">
    <property type="term" value="F:oxidoreductase activity, acting on paired donors, with incorporation or reduction of molecular oxygen"/>
    <property type="evidence" value="ECO:0007669"/>
    <property type="project" value="InterPro"/>
</dbReference>
<dbReference type="NCBIfam" id="TIGR01789">
    <property type="entry name" value="lycopene_cycl"/>
    <property type="match status" value="1"/>
</dbReference>
<dbReference type="InterPro" id="IPR008461">
    <property type="entry name" value="CrtY"/>
</dbReference>
<dbReference type="AlphaFoldDB" id="A0A0J8VM79"/>
<dbReference type="InterPro" id="IPR010108">
    <property type="entry name" value="Lycopene_cyclase_b/e"/>
</dbReference>
<proteinExistence type="inferred from homology"/>
<dbReference type="GO" id="GO:0016117">
    <property type="term" value="P:carotenoid biosynthetic process"/>
    <property type="evidence" value="ECO:0007669"/>
    <property type="project" value="InterPro"/>
</dbReference>
<dbReference type="EMBL" id="LFEJ01000014">
    <property type="protein sequence ID" value="KMV34608.1"/>
    <property type="molecule type" value="Genomic_DNA"/>
</dbReference>
<gene>
    <name evidence="2" type="ORF">ACH50_10675</name>
</gene>
<organism evidence="2 3">
    <name type="scientific">Franconibacter pulveris</name>
    <dbReference type="NCBI Taxonomy" id="435910"/>
    <lineage>
        <taxon>Bacteria</taxon>
        <taxon>Pseudomonadati</taxon>
        <taxon>Pseudomonadota</taxon>
        <taxon>Gammaproteobacteria</taxon>
        <taxon>Enterobacterales</taxon>
        <taxon>Enterobacteriaceae</taxon>
        <taxon>Franconibacter</taxon>
    </lineage>
</organism>